<evidence type="ECO:0000256" key="1">
    <source>
        <dbReference type="SAM" id="SignalP"/>
    </source>
</evidence>
<dbReference type="RefSeq" id="WP_345041972.1">
    <property type="nucleotide sequence ID" value="NZ_BAABBA010000013.1"/>
</dbReference>
<dbReference type="Proteomes" id="UP001499841">
    <property type="component" value="Unassembled WGS sequence"/>
</dbReference>
<evidence type="ECO:0008006" key="4">
    <source>
        <dbReference type="Google" id="ProtNLM"/>
    </source>
</evidence>
<gene>
    <name evidence="2" type="ORF">GCM10022262_26270</name>
</gene>
<evidence type="ECO:0000313" key="2">
    <source>
        <dbReference type="EMBL" id="GAA4288267.1"/>
    </source>
</evidence>
<feature type="signal peptide" evidence="1">
    <location>
        <begin position="1"/>
        <end position="21"/>
    </location>
</feature>
<protein>
    <recommendedName>
        <fullName evidence="4">Lipoprotein</fullName>
    </recommendedName>
</protein>
<comment type="caution">
    <text evidence="2">The sequence shown here is derived from an EMBL/GenBank/DDBJ whole genome shotgun (WGS) entry which is preliminary data.</text>
</comment>
<organism evidence="2 3">
    <name type="scientific">Georgenia daeguensis</name>
    <dbReference type="NCBI Taxonomy" id="908355"/>
    <lineage>
        <taxon>Bacteria</taxon>
        <taxon>Bacillati</taxon>
        <taxon>Actinomycetota</taxon>
        <taxon>Actinomycetes</taxon>
        <taxon>Micrococcales</taxon>
        <taxon>Bogoriellaceae</taxon>
        <taxon>Georgenia</taxon>
    </lineage>
</organism>
<keyword evidence="1" id="KW-0732">Signal</keyword>
<evidence type="ECO:0000313" key="3">
    <source>
        <dbReference type="Proteomes" id="UP001499841"/>
    </source>
</evidence>
<proteinExistence type="predicted"/>
<keyword evidence="3" id="KW-1185">Reference proteome</keyword>
<accession>A0ABP8EX26</accession>
<sequence length="158" mass="15985">MGTDTWLVRAGLSLAVLTAAAGCAVGDDALSGTVAVVQDVAGFRDTPVTEGFVAAVPGDAVDEVFASAPREQMAETHLGYLATELPPAHVLAAGGAVAEIRRGRFQLEVAAGEYLVCVVGASGSGSERTRGCHRVDLPASGVLAVTFGEAPVHVAVEE</sequence>
<reference evidence="3" key="1">
    <citation type="journal article" date="2019" name="Int. J. Syst. Evol. Microbiol.">
        <title>The Global Catalogue of Microorganisms (GCM) 10K type strain sequencing project: providing services to taxonomists for standard genome sequencing and annotation.</title>
        <authorList>
            <consortium name="The Broad Institute Genomics Platform"/>
            <consortium name="The Broad Institute Genome Sequencing Center for Infectious Disease"/>
            <person name="Wu L."/>
            <person name="Ma J."/>
        </authorList>
    </citation>
    <scope>NUCLEOTIDE SEQUENCE [LARGE SCALE GENOMIC DNA]</scope>
    <source>
        <strain evidence="3">JCM 17459</strain>
    </source>
</reference>
<feature type="chain" id="PRO_5046418684" description="Lipoprotein" evidence="1">
    <location>
        <begin position="22"/>
        <end position="158"/>
    </location>
</feature>
<name>A0ABP8EX26_9MICO</name>
<dbReference type="EMBL" id="BAABBA010000013">
    <property type="protein sequence ID" value="GAA4288267.1"/>
    <property type="molecule type" value="Genomic_DNA"/>
</dbReference>